<evidence type="ECO:0000259" key="1">
    <source>
        <dbReference type="Pfam" id="PF06251"/>
    </source>
</evidence>
<protein>
    <submittedName>
        <fullName evidence="3">Capsule biosynthesis GfcC</fullName>
    </submittedName>
</protein>
<evidence type="ECO:0000313" key="4">
    <source>
        <dbReference type="Proteomes" id="UP000198854"/>
    </source>
</evidence>
<gene>
    <name evidence="3" type="ORF">SAMN04488136_113132</name>
</gene>
<dbReference type="Gene3D" id="3.10.20.700">
    <property type="match status" value="1"/>
</dbReference>
<feature type="domain" description="Capsule biosynthesis GfcC-like N-terminal" evidence="2">
    <location>
        <begin position="27"/>
        <end position="141"/>
    </location>
</feature>
<evidence type="ECO:0000259" key="2">
    <source>
        <dbReference type="Pfam" id="PF20616"/>
    </source>
</evidence>
<organism evidence="3 4">
    <name type="scientific">Vibrio xiamenensis</name>
    <dbReference type="NCBI Taxonomy" id="861298"/>
    <lineage>
        <taxon>Bacteria</taxon>
        <taxon>Pseudomonadati</taxon>
        <taxon>Pseudomonadota</taxon>
        <taxon>Gammaproteobacteria</taxon>
        <taxon>Vibrionales</taxon>
        <taxon>Vibrionaceae</taxon>
        <taxon>Vibrio</taxon>
    </lineage>
</organism>
<dbReference type="STRING" id="861298.SAMN04488136_113132"/>
<name>A0A1G8BLR0_9VIBR</name>
<dbReference type="Gene3D" id="3.10.560.10">
    <property type="entry name" value="Outer membrane lipoprotein wza domain like"/>
    <property type="match status" value="1"/>
</dbReference>
<dbReference type="EMBL" id="FNDD01000013">
    <property type="protein sequence ID" value="SDH34111.1"/>
    <property type="molecule type" value="Genomic_DNA"/>
</dbReference>
<dbReference type="OrthoDB" id="5814422at2"/>
<feature type="domain" description="Capsule biosynthesis GfcC-like C-terminal" evidence="1">
    <location>
        <begin position="164"/>
        <end position="242"/>
    </location>
</feature>
<accession>A0A1G8BLR0</accession>
<reference evidence="3 4" key="1">
    <citation type="submission" date="2016-10" db="EMBL/GenBank/DDBJ databases">
        <authorList>
            <person name="de Groot N.N."/>
        </authorList>
    </citation>
    <scope>NUCLEOTIDE SEQUENCE [LARGE SCALE GENOMIC DNA]</scope>
    <source>
        <strain evidence="3 4">CGMCC 1.10228</strain>
    </source>
</reference>
<dbReference type="Proteomes" id="UP000198854">
    <property type="component" value="Unassembled WGS sequence"/>
</dbReference>
<dbReference type="InterPro" id="IPR046459">
    <property type="entry name" value="Caps_syn_GfcC_N"/>
</dbReference>
<keyword evidence="4" id="KW-1185">Reference proteome</keyword>
<sequence>MIRIITLALGAVLSFSIWASSPLQIDLIQQSLTLQYPQPVRLDKALSDIEANSDSHSIYRYAIMTQFFNLDKQSLADDKQQQVIDDLRSLITRFPAQKSNLISLANLVASWQVGYREAVNLDHDIVRLDAAKNPLLHGHFSFETFERPKTIHITGLVSSPSDATILPGYIASHYLNHTLKPEGASKSFVWVVYPNGEAKRVGYAYWNDQHTSLPPGSTLFVGFDDQSQELVDVEQRIVSLLGWRKGS</sequence>
<evidence type="ECO:0000313" key="3">
    <source>
        <dbReference type="EMBL" id="SDH34111.1"/>
    </source>
</evidence>
<dbReference type="AlphaFoldDB" id="A0A1G8BLR0"/>
<dbReference type="RefSeq" id="WP_093274252.1">
    <property type="nucleotide sequence ID" value="NZ_FNDD01000013.1"/>
</dbReference>
<dbReference type="Pfam" id="PF20616">
    <property type="entry name" value="Caps_syn_GfcC_N"/>
    <property type="match status" value="1"/>
</dbReference>
<proteinExistence type="predicted"/>
<dbReference type="Pfam" id="PF06251">
    <property type="entry name" value="Caps_syn_GfcC_C"/>
    <property type="match status" value="1"/>
</dbReference>
<dbReference type="InterPro" id="IPR010425">
    <property type="entry name" value="Caps_synth_GfcC-like_C"/>
</dbReference>